<comment type="caution">
    <text evidence="1">The sequence shown here is derived from an EMBL/GenBank/DDBJ whole genome shotgun (WGS) entry which is preliminary data.</text>
</comment>
<dbReference type="AlphaFoldDB" id="A0A9X7J0I0"/>
<dbReference type="Proteomes" id="UP000239430">
    <property type="component" value="Unassembled WGS sequence"/>
</dbReference>
<evidence type="ECO:0000313" key="1">
    <source>
        <dbReference type="EMBL" id="PRR68837.1"/>
    </source>
</evidence>
<name>A0A9X7J0I0_9FIRM</name>
<sequence>MMLSRKMPLIVILAILLWSFGLISNPSFAQNALPSPPAEEKSGIGIESLQLIAFYGSQISQVGSEAKVMLEGYTTTQSAVDYIAVRIYLQKWDGYNWVDVISYPFEDYFTSYVEGVYYYPVQRGYYYRAKGLHLARDGAVAEETISYTASIKIQ</sequence>
<proteinExistence type="predicted"/>
<accession>A0A9X7J0I0</accession>
<dbReference type="EMBL" id="PVXL01000078">
    <property type="protein sequence ID" value="PRR68837.1"/>
    <property type="molecule type" value="Genomic_DNA"/>
</dbReference>
<evidence type="ECO:0000313" key="2">
    <source>
        <dbReference type="Proteomes" id="UP000239430"/>
    </source>
</evidence>
<protein>
    <submittedName>
        <fullName evidence="1">Uncharacterized protein</fullName>
    </submittedName>
</protein>
<keyword evidence="2" id="KW-1185">Reference proteome</keyword>
<dbReference type="RefSeq" id="WP_161952868.1">
    <property type="nucleotide sequence ID" value="NZ_PVXL01000078.1"/>
</dbReference>
<organism evidence="1 2">
    <name type="scientific">Neomoorella stamsii</name>
    <dbReference type="NCBI Taxonomy" id="1266720"/>
    <lineage>
        <taxon>Bacteria</taxon>
        <taxon>Bacillati</taxon>
        <taxon>Bacillota</taxon>
        <taxon>Clostridia</taxon>
        <taxon>Neomoorellales</taxon>
        <taxon>Neomoorellaceae</taxon>
        <taxon>Neomoorella</taxon>
    </lineage>
</organism>
<reference evidence="1 2" key="1">
    <citation type="submission" date="2018-03" db="EMBL/GenBank/DDBJ databases">
        <title>Genome sequence of Moorella stamsii DSM 26217.</title>
        <authorList>
            <person name="Poehlein A."/>
            <person name="Daniel R."/>
        </authorList>
    </citation>
    <scope>NUCLEOTIDE SEQUENCE [LARGE SCALE GENOMIC DNA]</scope>
    <source>
        <strain evidence="2">DSM 26217</strain>
    </source>
</reference>
<gene>
    <name evidence="1" type="ORF">MOST_31190</name>
</gene>